<dbReference type="RefSeq" id="XP_071919058.1">
    <property type="nucleotide sequence ID" value="XM_072062957.1"/>
</dbReference>
<organism evidence="2 3">
    <name type="scientific">Coffea arabica</name>
    <name type="common">Arabian coffee</name>
    <dbReference type="NCBI Taxonomy" id="13443"/>
    <lineage>
        <taxon>Eukaryota</taxon>
        <taxon>Viridiplantae</taxon>
        <taxon>Streptophyta</taxon>
        <taxon>Embryophyta</taxon>
        <taxon>Tracheophyta</taxon>
        <taxon>Spermatophyta</taxon>
        <taxon>Magnoliopsida</taxon>
        <taxon>eudicotyledons</taxon>
        <taxon>Gunneridae</taxon>
        <taxon>Pentapetalae</taxon>
        <taxon>asterids</taxon>
        <taxon>lamiids</taxon>
        <taxon>Gentianales</taxon>
        <taxon>Rubiaceae</taxon>
        <taxon>Ixoroideae</taxon>
        <taxon>Gardenieae complex</taxon>
        <taxon>Bertiereae - Coffeeae clade</taxon>
        <taxon>Coffeeae</taxon>
        <taxon>Coffea</taxon>
    </lineage>
</organism>
<dbReference type="Gene3D" id="3.30.420.10">
    <property type="entry name" value="Ribonuclease H-like superfamily/Ribonuclease H"/>
    <property type="match status" value="1"/>
</dbReference>
<dbReference type="InterPro" id="IPR012337">
    <property type="entry name" value="RNaseH-like_sf"/>
</dbReference>
<proteinExistence type="predicted"/>
<dbReference type="PANTHER" id="PTHR48475">
    <property type="entry name" value="RIBONUCLEASE H"/>
    <property type="match status" value="1"/>
</dbReference>
<dbReference type="InterPro" id="IPR002156">
    <property type="entry name" value="RNaseH_domain"/>
</dbReference>
<dbReference type="CDD" id="cd09279">
    <property type="entry name" value="RNase_HI_like"/>
    <property type="match status" value="1"/>
</dbReference>
<dbReference type="InterPro" id="IPR043128">
    <property type="entry name" value="Rev_trsase/Diguanyl_cyclase"/>
</dbReference>
<dbReference type="InterPro" id="IPR043502">
    <property type="entry name" value="DNA/RNA_pol_sf"/>
</dbReference>
<protein>
    <recommendedName>
        <fullName evidence="1">RNase H type-1 domain-containing protein</fullName>
    </recommendedName>
</protein>
<evidence type="ECO:0000313" key="3">
    <source>
        <dbReference type="RefSeq" id="XP_071919058.1"/>
    </source>
</evidence>
<feature type="domain" description="RNase H type-1" evidence="1">
    <location>
        <begin position="343"/>
        <end position="472"/>
    </location>
</feature>
<dbReference type="GeneID" id="140013607"/>
<evidence type="ECO:0000259" key="1">
    <source>
        <dbReference type="PROSITE" id="PS50879"/>
    </source>
</evidence>
<dbReference type="PANTHER" id="PTHR48475:SF2">
    <property type="entry name" value="RIBONUCLEASE H"/>
    <property type="match status" value="1"/>
</dbReference>
<dbReference type="InterPro" id="IPR036397">
    <property type="entry name" value="RNaseH_sf"/>
</dbReference>
<dbReference type="Proteomes" id="UP001652660">
    <property type="component" value="Chromosome 8c"/>
</dbReference>
<name>A0ABM4VHP8_COFAR</name>
<sequence length="560" mass="64495">MVTLIVTVGRHPRYRIIPVNFVVVRIDFPYNLLMGRPTLNALRAIYSTYHLSFKFPISADMAEVSSDVCIARECYLATLQAASASTSESKKPERLETGDDVKEIPLDLSIPERTIRIGTSLPLSLRDEMIGLLQEYQDVFAWTAEQGVGEVHIRVTSGKFLGYFVSHWDIKVNPDKALPFFKVLKKTDKFFWTEECQQAFEQMKRFLHHLPTFTSSQPRDKLFLYLSVVDELVSAVLIQKEGMQIYAQAEKLVLALVHAARKLKPYFLAHNVYLRTDQPFRQILSCFKAFEHFTKWTVELGKYDIYYESHYESRKAIKAQALADFLAEFTFDENKEVTPDSVEPQQWILHIDDSSNSKSSRTGLLLEDPQGELCSYVLRFDFFASNNETEYKAVIARLQLACNLGARHILVNSDSQLVICQIRGEYEVREEVMQRYLSRARQLIAYFESFEIQRIPRSQNKRADALSRLASTSFSTLNKTVLVEILTEPGYLEGTVCPVYPEDTWMGPLILFLGEGELLEDRTKAKKLQRKAPRYALRDNVLYKRSYLGPRLQCITAEDE</sequence>
<dbReference type="Gene3D" id="3.30.70.270">
    <property type="match status" value="1"/>
</dbReference>
<evidence type="ECO:0000313" key="2">
    <source>
        <dbReference type="Proteomes" id="UP001652660"/>
    </source>
</evidence>
<dbReference type="SUPFAM" id="SSF53098">
    <property type="entry name" value="Ribonuclease H-like"/>
    <property type="match status" value="1"/>
</dbReference>
<gene>
    <name evidence="3" type="primary">LOC140013607</name>
</gene>
<reference evidence="3" key="1">
    <citation type="submission" date="2025-08" db="UniProtKB">
        <authorList>
            <consortium name="RefSeq"/>
        </authorList>
    </citation>
    <scope>IDENTIFICATION</scope>
    <source>
        <tissue evidence="3">Leaves</tissue>
    </source>
</reference>
<dbReference type="Pfam" id="PF13456">
    <property type="entry name" value="RVT_3"/>
    <property type="match status" value="1"/>
</dbReference>
<dbReference type="SUPFAM" id="SSF56672">
    <property type="entry name" value="DNA/RNA polymerases"/>
    <property type="match status" value="1"/>
</dbReference>
<keyword evidence="2" id="KW-1185">Reference proteome</keyword>
<accession>A0ABM4VHP8</accession>
<dbReference type="PROSITE" id="PS50879">
    <property type="entry name" value="RNASE_H_1"/>
    <property type="match status" value="1"/>
</dbReference>